<evidence type="ECO:0000313" key="2">
    <source>
        <dbReference type="Proteomes" id="UP001196413"/>
    </source>
</evidence>
<dbReference type="Proteomes" id="UP001196413">
    <property type="component" value="Unassembled WGS sequence"/>
</dbReference>
<organism evidence="1 2">
    <name type="scientific">Parelaphostrongylus tenuis</name>
    <name type="common">Meningeal worm</name>
    <dbReference type="NCBI Taxonomy" id="148309"/>
    <lineage>
        <taxon>Eukaryota</taxon>
        <taxon>Metazoa</taxon>
        <taxon>Ecdysozoa</taxon>
        <taxon>Nematoda</taxon>
        <taxon>Chromadorea</taxon>
        <taxon>Rhabditida</taxon>
        <taxon>Rhabditina</taxon>
        <taxon>Rhabditomorpha</taxon>
        <taxon>Strongyloidea</taxon>
        <taxon>Metastrongylidae</taxon>
        <taxon>Parelaphostrongylus</taxon>
    </lineage>
</organism>
<evidence type="ECO:0000313" key="1">
    <source>
        <dbReference type="EMBL" id="KAJ1365994.1"/>
    </source>
</evidence>
<keyword evidence="2" id="KW-1185">Reference proteome</keyword>
<sequence length="64" mass="6983">MEPNTTTSNTGSRHNAFVNIEITVVYVDLLSSAKKTQYTGKSSSGYPLSYGVRALLNLTDVIEE</sequence>
<reference evidence="1" key="1">
    <citation type="submission" date="2021-06" db="EMBL/GenBank/DDBJ databases">
        <title>Parelaphostrongylus tenuis whole genome reference sequence.</title>
        <authorList>
            <person name="Garwood T.J."/>
            <person name="Larsen P.A."/>
            <person name="Fountain-Jones N.M."/>
            <person name="Garbe J.R."/>
            <person name="Macchietto M.G."/>
            <person name="Kania S.A."/>
            <person name="Gerhold R.W."/>
            <person name="Richards J.E."/>
            <person name="Wolf T.M."/>
        </authorList>
    </citation>
    <scope>NUCLEOTIDE SEQUENCE</scope>
    <source>
        <strain evidence="1">MNPRO001-30</strain>
        <tissue evidence="1">Meninges</tissue>
    </source>
</reference>
<dbReference type="EMBL" id="JAHQIW010005436">
    <property type="protein sequence ID" value="KAJ1365994.1"/>
    <property type="molecule type" value="Genomic_DNA"/>
</dbReference>
<name>A0AAD5QY51_PARTN</name>
<protein>
    <submittedName>
        <fullName evidence="1">Uncharacterized protein</fullName>
    </submittedName>
</protein>
<comment type="caution">
    <text evidence="1">The sequence shown here is derived from an EMBL/GenBank/DDBJ whole genome shotgun (WGS) entry which is preliminary data.</text>
</comment>
<proteinExistence type="predicted"/>
<dbReference type="AlphaFoldDB" id="A0AAD5QY51"/>
<accession>A0AAD5QY51</accession>
<gene>
    <name evidence="1" type="ORF">KIN20_026503</name>
</gene>